<evidence type="ECO:0000313" key="8">
    <source>
        <dbReference type="EMBL" id="WZN40337.1"/>
    </source>
</evidence>
<keyword evidence="5" id="KW-1133">Transmembrane helix</keyword>
<evidence type="ECO:0000259" key="7">
    <source>
        <dbReference type="PROSITE" id="PS51007"/>
    </source>
</evidence>
<keyword evidence="6" id="KW-0732">Signal</keyword>
<feature type="chain" id="PRO_5045467733" evidence="6">
    <location>
        <begin position="22"/>
        <end position="180"/>
    </location>
</feature>
<dbReference type="PROSITE" id="PS51257">
    <property type="entry name" value="PROKAR_LIPOPROTEIN"/>
    <property type="match status" value="1"/>
</dbReference>
<evidence type="ECO:0000313" key="9">
    <source>
        <dbReference type="Proteomes" id="UP001485459"/>
    </source>
</evidence>
<evidence type="ECO:0000256" key="4">
    <source>
        <dbReference type="PROSITE-ProRule" id="PRU00433"/>
    </source>
</evidence>
<reference evidence="9" key="1">
    <citation type="submission" date="2024-03" db="EMBL/GenBank/DDBJ databases">
        <title>Chitinophaga horti sp. nov., isolated from garden soil.</title>
        <authorList>
            <person name="Lee D.S."/>
            <person name="Han D.M."/>
            <person name="Baek J.H."/>
            <person name="Choi D.G."/>
            <person name="Jeon J.H."/>
            <person name="Jeon C.O."/>
        </authorList>
    </citation>
    <scope>NUCLEOTIDE SEQUENCE [LARGE SCALE GENOMIC DNA]</scope>
    <source>
        <strain evidence="9">GPA1</strain>
    </source>
</reference>
<keyword evidence="5" id="KW-0812">Transmembrane</keyword>
<sequence length="180" mass="19915">MNVKGIHILTVALLLSCRLVAADAEEGKKLFLARCASCHNVHKKLTGPALAGVDERRPEEWIIRFIQSSQAMIKTGDAAALAIFNEYNQVVMPDHPDLNDEQVRSIIAFVKQEAAAAPKDDAPFDRPGHLTPSLMPLSIYNFPFMVAYVLLIVVIILLLVFLVNIKSIEKKMHESNGPES</sequence>
<keyword evidence="1 4" id="KW-0349">Heme</keyword>
<evidence type="ECO:0000256" key="1">
    <source>
        <dbReference type="ARBA" id="ARBA00022617"/>
    </source>
</evidence>
<dbReference type="InterPro" id="IPR009056">
    <property type="entry name" value="Cyt_c-like_dom"/>
</dbReference>
<dbReference type="RefSeq" id="WP_341835260.1">
    <property type="nucleotide sequence ID" value="NZ_CP149822.1"/>
</dbReference>
<organism evidence="8 9">
    <name type="scientific">Chitinophaga pollutisoli</name>
    <dbReference type="NCBI Taxonomy" id="3133966"/>
    <lineage>
        <taxon>Bacteria</taxon>
        <taxon>Pseudomonadati</taxon>
        <taxon>Bacteroidota</taxon>
        <taxon>Chitinophagia</taxon>
        <taxon>Chitinophagales</taxon>
        <taxon>Chitinophagaceae</taxon>
        <taxon>Chitinophaga</taxon>
    </lineage>
</organism>
<keyword evidence="9" id="KW-1185">Reference proteome</keyword>
<dbReference type="Pfam" id="PF00034">
    <property type="entry name" value="Cytochrom_C"/>
    <property type="match status" value="1"/>
</dbReference>
<feature type="transmembrane region" description="Helical" evidence="5">
    <location>
        <begin position="142"/>
        <end position="163"/>
    </location>
</feature>
<dbReference type="SUPFAM" id="SSF46626">
    <property type="entry name" value="Cytochrome c"/>
    <property type="match status" value="1"/>
</dbReference>
<dbReference type="Proteomes" id="UP001485459">
    <property type="component" value="Chromosome"/>
</dbReference>
<dbReference type="Gene3D" id="1.10.760.10">
    <property type="entry name" value="Cytochrome c-like domain"/>
    <property type="match status" value="1"/>
</dbReference>
<keyword evidence="3 4" id="KW-0408">Iron</keyword>
<protein>
    <submittedName>
        <fullName evidence="8">Cytochrome c</fullName>
    </submittedName>
</protein>
<feature type="domain" description="Cytochrome c" evidence="7">
    <location>
        <begin position="22"/>
        <end position="114"/>
    </location>
</feature>
<name>A0ABZ2YKQ4_9BACT</name>
<feature type="signal peptide" evidence="6">
    <location>
        <begin position="1"/>
        <end position="21"/>
    </location>
</feature>
<dbReference type="InterPro" id="IPR036909">
    <property type="entry name" value="Cyt_c-like_dom_sf"/>
</dbReference>
<keyword evidence="5" id="KW-0472">Membrane</keyword>
<evidence type="ECO:0000256" key="2">
    <source>
        <dbReference type="ARBA" id="ARBA00022723"/>
    </source>
</evidence>
<dbReference type="PROSITE" id="PS51007">
    <property type="entry name" value="CYTC"/>
    <property type="match status" value="1"/>
</dbReference>
<evidence type="ECO:0000256" key="5">
    <source>
        <dbReference type="SAM" id="Phobius"/>
    </source>
</evidence>
<dbReference type="EMBL" id="CP149822">
    <property type="protein sequence ID" value="WZN40337.1"/>
    <property type="molecule type" value="Genomic_DNA"/>
</dbReference>
<keyword evidence="2 4" id="KW-0479">Metal-binding</keyword>
<evidence type="ECO:0000256" key="6">
    <source>
        <dbReference type="SAM" id="SignalP"/>
    </source>
</evidence>
<evidence type="ECO:0000256" key="3">
    <source>
        <dbReference type="ARBA" id="ARBA00023004"/>
    </source>
</evidence>
<gene>
    <name evidence="8" type="ORF">WJU16_20430</name>
</gene>
<proteinExistence type="predicted"/>
<accession>A0ABZ2YKQ4</accession>